<proteinExistence type="predicted"/>
<protein>
    <submittedName>
        <fullName evidence="5">Uncharacterized protein</fullName>
    </submittedName>
</protein>
<keyword evidence="6" id="KW-1185">Reference proteome</keyword>
<reference evidence="5" key="1">
    <citation type="submission" date="2017-09" db="EMBL/GenBank/DDBJ databases">
        <title>Complete Genome Sequence of ansamitocin-producing Bacterium Actinosynnema pretiosum X47.</title>
        <authorList>
            <person name="Cao G."/>
            <person name="Zong G."/>
            <person name="Zhong C."/>
            <person name="Fu J."/>
        </authorList>
    </citation>
    <scope>NUCLEOTIDE SEQUENCE [LARGE SCALE GENOMIC DNA]</scope>
    <source>
        <strain evidence="5">X47</strain>
    </source>
</reference>
<dbReference type="SMART" id="SM00052">
    <property type="entry name" value="EAL"/>
    <property type="match status" value="1"/>
</dbReference>
<feature type="transmembrane region" description="Helical" evidence="2">
    <location>
        <begin position="148"/>
        <end position="169"/>
    </location>
</feature>
<sequence length="786" mass="83329">MQKPEPPVDGLAKSTVDGNRTDRASRLTRMAVVAPVRGSDSANFAACESTRSTSRGLGEARVKRPPVPVAADVPPASGSAHRTGRRTLHRIRVLTTVFAWLSGVLTIGSLVATGEGPLPIGVAALVAGVLACWLRVPRDAWWIPPLEGVVAFASLLLLPDPQVVVGFVIGATVRRALYPEDAGFWSKSAVLVGSYLTGLAASLLWGWGVIRPELLPTLLMPLAGMAVAAAALHEAARAVLRAESAQRGAEHARATATAVLQASPVGLVLLDSGGAPVLHNERAQFLLDWAGQNGAAVPCPHGPNIAVCERGCRDADAEPVEVWVADRDRVLALHPVRVEQAGDEDRTLVAAVDISVRRRLEDELRHRSERDVLTGLTSRSHFLHLLDRALRAGDVGLLVLDLDQFKEVNDTEGHDAGDQYLVAASRRIRAAVEPDAVAARLGGDEFAVLAPGLDEQACGQLAKSVLAELEKPWSDLGYDVRMQASIGVAVSSAAAGVVGTAELLRDADTAMYVAKREGGARARCFRREMGEQALARQRDKLDLRAAIGTDQLVLHYQPIVDLATTAISGAEALVRWERPGRGLLGPGEFIGLAEQTGLIVPLGSSVLTSACTQAAGWRAAGRELGVTVNVSTRQLSAPGFLAALAKSLDVSGLQASALTIEVTESVWADEAAMRALMAVRETGVRVALDDFGTGYSSLSYLHRYPFDVVKIDKSFTWALGDTGRTAGVVRCIIDLADVLGAVTVAEGIETPEQAEWLRRAGCGYGQGFLFGRPDLPRNLALPQVGR</sequence>
<feature type="transmembrane region" description="Helical" evidence="2">
    <location>
        <begin position="91"/>
        <end position="112"/>
    </location>
</feature>
<evidence type="ECO:0000259" key="4">
    <source>
        <dbReference type="PROSITE" id="PS50887"/>
    </source>
</evidence>
<evidence type="ECO:0000256" key="1">
    <source>
        <dbReference type="SAM" id="MobiDB-lite"/>
    </source>
</evidence>
<keyword evidence="2" id="KW-1133">Transmembrane helix</keyword>
<dbReference type="Gene3D" id="3.20.20.450">
    <property type="entry name" value="EAL domain"/>
    <property type="match status" value="1"/>
</dbReference>
<dbReference type="InterPro" id="IPR052155">
    <property type="entry name" value="Biofilm_reg_signaling"/>
</dbReference>
<dbReference type="SUPFAM" id="SSF141868">
    <property type="entry name" value="EAL domain-like"/>
    <property type="match status" value="1"/>
</dbReference>
<evidence type="ECO:0000313" key="6">
    <source>
        <dbReference type="Proteomes" id="UP000218505"/>
    </source>
</evidence>
<feature type="transmembrane region" description="Helical" evidence="2">
    <location>
        <begin position="189"/>
        <end position="207"/>
    </location>
</feature>
<dbReference type="InterPro" id="IPR001633">
    <property type="entry name" value="EAL_dom"/>
</dbReference>
<dbReference type="InterPro" id="IPR043128">
    <property type="entry name" value="Rev_trsase/Diguanyl_cyclase"/>
</dbReference>
<accession>A0A290Z516</accession>
<keyword evidence="2" id="KW-0472">Membrane</keyword>
<dbReference type="CDD" id="cd01948">
    <property type="entry name" value="EAL"/>
    <property type="match status" value="1"/>
</dbReference>
<name>A0A290Z516_9PSEU</name>
<evidence type="ECO:0000256" key="2">
    <source>
        <dbReference type="SAM" id="Phobius"/>
    </source>
</evidence>
<dbReference type="PROSITE" id="PS50887">
    <property type="entry name" value="GGDEF"/>
    <property type="match status" value="1"/>
</dbReference>
<evidence type="ECO:0000313" key="5">
    <source>
        <dbReference type="EMBL" id="ATE54088.1"/>
    </source>
</evidence>
<feature type="domain" description="GGDEF" evidence="4">
    <location>
        <begin position="393"/>
        <end position="527"/>
    </location>
</feature>
<dbReference type="NCBIfam" id="TIGR00254">
    <property type="entry name" value="GGDEF"/>
    <property type="match status" value="1"/>
</dbReference>
<dbReference type="EMBL" id="CP023445">
    <property type="protein sequence ID" value="ATE54088.1"/>
    <property type="molecule type" value="Genomic_DNA"/>
</dbReference>
<dbReference type="CDD" id="cd01949">
    <property type="entry name" value="GGDEF"/>
    <property type="match status" value="1"/>
</dbReference>
<organism evidence="5 6">
    <name type="scientific">Actinosynnema pretiosum</name>
    <dbReference type="NCBI Taxonomy" id="42197"/>
    <lineage>
        <taxon>Bacteria</taxon>
        <taxon>Bacillati</taxon>
        <taxon>Actinomycetota</taxon>
        <taxon>Actinomycetes</taxon>
        <taxon>Pseudonocardiales</taxon>
        <taxon>Pseudonocardiaceae</taxon>
        <taxon>Actinosynnema</taxon>
    </lineage>
</organism>
<gene>
    <name evidence="5" type="ORF">CNX65_12940</name>
</gene>
<dbReference type="Proteomes" id="UP000218505">
    <property type="component" value="Chromosome"/>
</dbReference>
<dbReference type="Gene3D" id="3.30.70.270">
    <property type="match status" value="1"/>
</dbReference>
<dbReference type="InterPro" id="IPR035919">
    <property type="entry name" value="EAL_sf"/>
</dbReference>
<dbReference type="InterPro" id="IPR029787">
    <property type="entry name" value="Nucleotide_cyclase"/>
</dbReference>
<evidence type="ECO:0000259" key="3">
    <source>
        <dbReference type="PROSITE" id="PS50883"/>
    </source>
</evidence>
<dbReference type="SMART" id="SM00267">
    <property type="entry name" value="GGDEF"/>
    <property type="match status" value="1"/>
</dbReference>
<dbReference type="KEGG" id="apre:CNX65_12940"/>
<dbReference type="PROSITE" id="PS50883">
    <property type="entry name" value="EAL"/>
    <property type="match status" value="1"/>
</dbReference>
<dbReference type="PANTHER" id="PTHR44757:SF2">
    <property type="entry name" value="BIOFILM ARCHITECTURE MAINTENANCE PROTEIN MBAA"/>
    <property type="match status" value="1"/>
</dbReference>
<dbReference type="Pfam" id="PF00990">
    <property type="entry name" value="GGDEF"/>
    <property type="match status" value="1"/>
</dbReference>
<dbReference type="SUPFAM" id="SSF55073">
    <property type="entry name" value="Nucleotide cyclase"/>
    <property type="match status" value="1"/>
</dbReference>
<dbReference type="InterPro" id="IPR000160">
    <property type="entry name" value="GGDEF_dom"/>
</dbReference>
<dbReference type="AlphaFoldDB" id="A0A290Z516"/>
<keyword evidence="2" id="KW-0812">Transmembrane</keyword>
<feature type="domain" description="EAL" evidence="3">
    <location>
        <begin position="536"/>
        <end position="786"/>
    </location>
</feature>
<dbReference type="Pfam" id="PF00563">
    <property type="entry name" value="EAL"/>
    <property type="match status" value="1"/>
</dbReference>
<dbReference type="PANTHER" id="PTHR44757">
    <property type="entry name" value="DIGUANYLATE CYCLASE DGCP"/>
    <property type="match status" value="1"/>
</dbReference>
<feature type="region of interest" description="Disordered" evidence="1">
    <location>
        <begin position="1"/>
        <end position="24"/>
    </location>
</feature>